<dbReference type="SUPFAM" id="SSF50729">
    <property type="entry name" value="PH domain-like"/>
    <property type="match status" value="1"/>
</dbReference>
<evidence type="ECO:0000313" key="1">
    <source>
        <dbReference type="EMBL" id="CAD7571904.1"/>
    </source>
</evidence>
<dbReference type="AlphaFoldDB" id="A0A7R9J4K7"/>
<gene>
    <name evidence="1" type="ORF">TCMB3V08_LOCUS4566</name>
</gene>
<dbReference type="Gene3D" id="2.30.29.30">
    <property type="entry name" value="Pleckstrin-homology domain (PH domain)/Phosphotyrosine-binding domain (PTB)"/>
    <property type="match status" value="1"/>
</dbReference>
<reference evidence="1" key="1">
    <citation type="submission" date="2020-11" db="EMBL/GenBank/DDBJ databases">
        <authorList>
            <person name="Tran Van P."/>
        </authorList>
    </citation>
    <scope>NUCLEOTIDE SEQUENCE</scope>
</reference>
<name>A0A7R9J4K7_TIMCA</name>
<dbReference type="EMBL" id="OE180756">
    <property type="protein sequence ID" value="CAD7571904.1"/>
    <property type="molecule type" value="Genomic_DNA"/>
</dbReference>
<dbReference type="FunFam" id="2.30.29.30:FF:000351">
    <property type="entry name" value="Phospholipase"/>
    <property type="match status" value="1"/>
</dbReference>
<sequence>MVQKKSGSTQPGRAGCNLCGLWNNILCIRCSYICNDLCGKWHQRWFFIKDTFMGYITPKDGRVKCVMLFDLGFEVSSGMYATGLHHGLQLVNLTRHLQIKCWTRRKRKEWLAFIKDVATGSGTFLLLLGEMGPSNPRILRRFFKEMEKKKIRFWI</sequence>
<organism evidence="1">
    <name type="scientific">Timema californicum</name>
    <name type="common">California timema</name>
    <name type="synonym">Walking stick</name>
    <dbReference type="NCBI Taxonomy" id="61474"/>
    <lineage>
        <taxon>Eukaryota</taxon>
        <taxon>Metazoa</taxon>
        <taxon>Ecdysozoa</taxon>
        <taxon>Arthropoda</taxon>
        <taxon>Hexapoda</taxon>
        <taxon>Insecta</taxon>
        <taxon>Pterygota</taxon>
        <taxon>Neoptera</taxon>
        <taxon>Polyneoptera</taxon>
        <taxon>Phasmatodea</taxon>
        <taxon>Timematodea</taxon>
        <taxon>Timematoidea</taxon>
        <taxon>Timematidae</taxon>
        <taxon>Timema</taxon>
    </lineage>
</organism>
<proteinExistence type="predicted"/>
<dbReference type="InterPro" id="IPR011993">
    <property type="entry name" value="PH-like_dom_sf"/>
</dbReference>
<accession>A0A7R9J4K7</accession>
<protein>
    <submittedName>
        <fullName evidence="1">(California timema) hypothetical protein</fullName>
    </submittedName>
</protein>